<dbReference type="InterPro" id="IPR001919">
    <property type="entry name" value="CBD2"/>
</dbReference>
<dbReference type="InterPro" id="IPR003305">
    <property type="entry name" value="CenC_carb-bd"/>
</dbReference>
<evidence type="ECO:0000256" key="8">
    <source>
        <dbReference type="RuleBase" id="RU361166"/>
    </source>
</evidence>
<keyword evidence="6 7" id="KW-0624">Polysaccharide degradation</keyword>
<evidence type="ECO:0000256" key="6">
    <source>
        <dbReference type="ARBA" id="ARBA00023326"/>
    </source>
</evidence>
<evidence type="ECO:0000256" key="7">
    <source>
        <dbReference type="PROSITE-ProRule" id="PRU10060"/>
    </source>
</evidence>
<comment type="catalytic activity">
    <reaction evidence="8">
        <text>Endohydrolysis of (1-&gt;4)-beta-D-glucosidic linkages in cellulose, lichenin and cereal beta-D-glucans.</text>
        <dbReference type="EC" id="3.2.1.4"/>
    </reaction>
</comment>
<dbReference type="GO" id="GO:0030245">
    <property type="term" value="P:cellulose catabolic process"/>
    <property type="evidence" value="ECO:0007669"/>
    <property type="project" value="UniProtKB-KW"/>
</dbReference>
<evidence type="ECO:0000256" key="1">
    <source>
        <dbReference type="ARBA" id="ARBA00007072"/>
    </source>
</evidence>
<evidence type="ECO:0000256" key="3">
    <source>
        <dbReference type="ARBA" id="ARBA00022801"/>
    </source>
</evidence>
<dbReference type="GO" id="GO:0008810">
    <property type="term" value="F:cellulase activity"/>
    <property type="evidence" value="ECO:0007669"/>
    <property type="project" value="UniProtKB-EC"/>
</dbReference>
<dbReference type="EMBL" id="CM000950">
    <property type="protein sequence ID" value="EDY62581.1"/>
    <property type="molecule type" value="Genomic_DNA"/>
</dbReference>
<keyword evidence="8" id="KW-0136">Cellulose degradation</keyword>
<dbReference type="InterPro" id="IPR012341">
    <property type="entry name" value="6hp_glycosidase-like_sf"/>
</dbReference>
<name>B5H6X0_STRE2</name>
<dbReference type="eggNOG" id="COG5297">
    <property type="taxonomic scope" value="Bacteria"/>
</dbReference>
<dbReference type="SUPFAM" id="SSF49384">
    <property type="entry name" value="Carbohydrate-binding domain"/>
    <property type="match status" value="1"/>
</dbReference>
<dbReference type="Gene3D" id="2.60.120.260">
    <property type="entry name" value="Galactose-binding domain-like"/>
    <property type="match status" value="1"/>
</dbReference>
<evidence type="ECO:0000313" key="13">
    <source>
        <dbReference type="Proteomes" id="UP000002805"/>
    </source>
</evidence>
<evidence type="ECO:0000259" key="11">
    <source>
        <dbReference type="PROSITE" id="PS51173"/>
    </source>
</evidence>
<dbReference type="InterPro" id="IPR014756">
    <property type="entry name" value="Ig_E-set"/>
</dbReference>
<evidence type="ECO:0000256" key="9">
    <source>
        <dbReference type="SAM" id="MobiDB-lite"/>
    </source>
</evidence>
<dbReference type="SMART" id="SM00637">
    <property type="entry name" value="CBD_II"/>
    <property type="match status" value="1"/>
</dbReference>
<sequence length="945" mass="100585">MSVRCRRRVQCAIAAAERDCSRDILTPCRSPLTLGALPHLARTLPTPQEDLGVSHHQPRFPHPTHPTRTARTPRRPGGPRRLALNVAALAGLLAGAMVAAPATAAEPADEGPELIVNGDFASGTAPWWWTENSPGAVVGGRLCADVPAGTANPWDAIIGQNGLALAAGEGYTLSYSATSTVPVTIRTNVQMSVDPWSTELAATQQVGESAERVSHTFTAAADHEAAQLVFQVGGSDKAFTFCIDDVSLRGGTAPPPYEPDTGSPVRVNQVGYLTNGPKSGTFVTEATEPLTWTVNAADGTRRASGTTTPAGVDPTSRQNVHTFDFSSVTTAGDGYTVTVGEEKSEPFAIGDDLYDSLRTDALAYFYHNRSGIEIDAEIVGEEYARPAGHVGVSPNQGDNDVPCQPGVCDYRLDAAGGWYDAGDHGKYVVNGGISVAQLMSAFERTLTEEHADATPLGDGKLRLPEHGNATPDILDEARWEMDFLMRMMVPAGEPLAGMAHHKLHDKAWTGLPTRPDQDPQPRELHPPTTAATLNVAATAAQCARLFAPYDAGFAARCRTAAVTAWNAAKAHPDILADPDDGTGGGAYPDNDVRDEFYWAAAELFLTTGQDAYRQEVLRSPLHGDTDMVFPRGGMSWGSVAGLGALDLATVPSKLTADQLQSVRSMVTRAADGYAADSAEAAYGLPYAPSDGHYVWGSNSQVANNMVVLGTAHDLTGKVVYRDGVLRGLDYLLGRNPLNQSYVTGYGERDSRNQHHRFWADQLDPSLPNPAPGSLAGGPNDAIQDPVAQSKLQGCAPAMCYIDHIESWSTNEITVNWNAPLAWVASYVDDLGGGGDRKPACEVTYTSTRWDGGFTTQVVVKNTGTRTVSPWQLSWTYSDTQRVTDPWGATISQTGPDVVAKALSWNSSLAPGGTVRFGFNGRSSGQVNDPRVFKLDGRPCGVTPAR</sequence>
<dbReference type="InterPro" id="IPR018366">
    <property type="entry name" value="CBM2_CS"/>
</dbReference>
<protein>
    <recommendedName>
        <fullName evidence="8">Endoglucanase</fullName>
        <ecNumber evidence="8">3.2.1.4</ecNumber>
    </recommendedName>
</protein>
<dbReference type="SUPFAM" id="SSF49785">
    <property type="entry name" value="Galactose-binding domain-like"/>
    <property type="match status" value="1"/>
</dbReference>
<evidence type="ECO:0000256" key="2">
    <source>
        <dbReference type="ARBA" id="ARBA00022729"/>
    </source>
</evidence>
<feature type="domain" description="CBM2" evidence="11">
    <location>
        <begin position="833"/>
        <end position="942"/>
    </location>
</feature>
<dbReference type="PANTHER" id="PTHR22298">
    <property type="entry name" value="ENDO-1,4-BETA-GLUCANASE"/>
    <property type="match status" value="1"/>
</dbReference>
<dbReference type="AlphaFoldDB" id="B5H6X0"/>
<proteinExistence type="inferred from homology"/>
<gene>
    <name evidence="12" type="ORF">SSDG_00899</name>
</gene>
<dbReference type="CDD" id="cd02850">
    <property type="entry name" value="E_set_Cellulase_N"/>
    <property type="match status" value="1"/>
</dbReference>
<dbReference type="InterPro" id="IPR033126">
    <property type="entry name" value="Glyco_hydro_9_Asp/Glu_AS"/>
</dbReference>
<keyword evidence="4 7" id="KW-0119">Carbohydrate metabolism</keyword>
<dbReference type="GO" id="GO:0030247">
    <property type="term" value="F:polysaccharide binding"/>
    <property type="evidence" value="ECO:0007669"/>
    <property type="project" value="UniProtKB-UniRule"/>
</dbReference>
<keyword evidence="3 7" id="KW-0378">Hydrolase</keyword>
<keyword evidence="10" id="KW-0472">Membrane</keyword>
<dbReference type="PROSITE" id="PS00698">
    <property type="entry name" value="GH9_3"/>
    <property type="match status" value="1"/>
</dbReference>
<dbReference type="PROSITE" id="PS51173">
    <property type="entry name" value="CBM2"/>
    <property type="match status" value="1"/>
</dbReference>
<dbReference type="Gene3D" id="1.50.10.10">
    <property type="match status" value="1"/>
</dbReference>
<dbReference type="SUPFAM" id="SSF81296">
    <property type="entry name" value="E set domains"/>
    <property type="match status" value="1"/>
</dbReference>
<dbReference type="InterPro" id="IPR008965">
    <property type="entry name" value="CBM2/CBM3_carb-bd_dom_sf"/>
</dbReference>
<evidence type="ECO:0000313" key="12">
    <source>
        <dbReference type="EMBL" id="EDY62581.1"/>
    </source>
</evidence>
<organism evidence="12 13">
    <name type="scientific">Streptomyces pristinaespiralis (strain ATCC 25486 / DSM 40338 / CBS 914.69 / JCM 4507 / KCC S-0507 / NBRC 13074 / NRRL 2958 / 5647)</name>
    <dbReference type="NCBI Taxonomy" id="457429"/>
    <lineage>
        <taxon>Bacteria</taxon>
        <taxon>Bacillati</taxon>
        <taxon>Actinomycetota</taxon>
        <taxon>Actinomycetes</taxon>
        <taxon>Kitasatosporales</taxon>
        <taxon>Streptomycetaceae</taxon>
        <taxon>Streptomyces</taxon>
    </lineage>
</organism>
<feature type="active site" evidence="7">
    <location>
        <position position="811"/>
    </location>
</feature>
<dbReference type="SUPFAM" id="SSF48208">
    <property type="entry name" value="Six-hairpin glycosidases"/>
    <property type="match status" value="1"/>
</dbReference>
<dbReference type="HOGENOM" id="CLU_006010_0_0_11"/>
<dbReference type="Gene3D" id="2.60.40.10">
    <property type="entry name" value="Immunoglobulins"/>
    <property type="match status" value="1"/>
</dbReference>
<dbReference type="Pfam" id="PF02927">
    <property type="entry name" value="CelD_N"/>
    <property type="match status" value="1"/>
</dbReference>
<dbReference type="EC" id="3.2.1.4" evidence="8"/>
<reference evidence="13" key="2">
    <citation type="submission" date="2009-10" db="EMBL/GenBank/DDBJ databases">
        <title>The genome sequence of Streptomyces pristinaespiralis strain ATCC 25486.</title>
        <authorList>
            <consortium name="The Broad Institute Genome Sequencing Platform"/>
            <consortium name="Broad Institute Microbial Sequencing Center"/>
            <person name="Fischbach M."/>
            <person name="Godfrey P."/>
            <person name="Ward D."/>
            <person name="Young S."/>
            <person name="Zeng Q."/>
            <person name="Koehrsen M."/>
            <person name="Alvarado L."/>
            <person name="Berlin A.M."/>
            <person name="Bochicchio J."/>
            <person name="Borenstein D."/>
            <person name="Chapman S.B."/>
            <person name="Chen Z."/>
            <person name="Engels R."/>
            <person name="Freedman E."/>
            <person name="Gellesch M."/>
            <person name="Goldberg J."/>
            <person name="Griggs A."/>
            <person name="Gujja S."/>
            <person name="Heilman E.R."/>
            <person name="Heiman D.I."/>
            <person name="Hepburn T.A."/>
            <person name="Howarth C."/>
            <person name="Jen D."/>
            <person name="Larson L."/>
            <person name="Lewis B."/>
            <person name="Mehta T."/>
            <person name="Park D."/>
            <person name="Pearson M."/>
            <person name="Richards J."/>
            <person name="Roberts A."/>
            <person name="Saif S."/>
            <person name="Shea T.D."/>
            <person name="Shenoy N."/>
            <person name="Sisk P."/>
            <person name="Stolte C."/>
            <person name="Sykes S.N."/>
            <person name="Thomson T."/>
            <person name="Walk T."/>
            <person name="White J."/>
            <person name="Yandava C."/>
            <person name="Straight P."/>
            <person name="Clardy J."/>
            <person name="Hung D."/>
            <person name="Kolter R."/>
            <person name="Mekalanos J."/>
            <person name="Walker S."/>
            <person name="Walsh C.T."/>
            <person name="Wieland-Brown L.C."/>
            <person name="Haas B."/>
            <person name="Nusbaum C."/>
            <person name="Birren B."/>
        </authorList>
    </citation>
    <scope>NUCLEOTIDE SEQUENCE [LARGE SCALE GENOMIC DNA]</scope>
    <source>
        <strain evidence="13">ATCC 25486 / DSM 40338 / CBS 914.69 / JCM 4507 / NBRC 13074 / NRRL 2958 / 5647</strain>
    </source>
</reference>
<keyword evidence="2" id="KW-0732">Signal</keyword>
<keyword evidence="13" id="KW-1185">Reference proteome</keyword>
<dbReference type="Pfam" id="PF00759">
    <property type="entry name" value="Glyco_hydro_9"/>
    <property type="match status" value="1"/>
</dbReference>
<dbReference type="InterPro" id="IPR004197">
    <property type="entry name" value="Cellulase_Ig-like"/>
</dbReference>
<dbReference type="InterPro" id="IPR012291">
    <property type="entry name" value="CBM2_carb-bd_dom_sf"/>
</dbReference>
<dbReference type="InterPro" id="IPR008979">
    <property type="entry name" value="Galactose-bd-like_sf"/>
</dbReference>
<dbReference type="InterPro" id="IPR001701">
    <property type="entry name" value="Glyco_hydro_9"/>
</dbReference>
<feature type="region of interest" description="Disordered" evidence="9">
    <location>
        <begin position="46"/>
        <end position="79"/>
    </location>
</feature>
<dbReference type="PROSITE" id="PS00561">
    <property type="entry name" value="CBM2_A"/>
    <property type="match status" value="1"/>
</dbReference>
<keyword evidence="10" id="KW-0812">Transmembrane</keyword>
<comment type="similarity">
    <text evidence="1 7 8">Belongs to the glycosyl hydrolase 9 (cellulase E) family.</text>
</comment>
<evidence type="ECO:0000256" key="4">
    <source>
        <dbReference type="ARBA" id="ARBA00023277"/>
    </source>
</evidence>
<keyword evidence="5 7" id="KW-0326">Glycosidase</keyword>
<dbReference type="Pfam" id="PF02018">
    <property type="entry name" value="CBM_4_9"/>
    <property type="match status" value="1"/>
</dbReference>
<dbReference type="InterPro" id="IPR013783">
    <property type="entry name" value="Ig-like_fold"/>
</dbReference>
<dbReference type="Proteomes" id="UP000002805">
    <property type="component" value="Chromosome"/>
</dbReference>
<dbReference type="Pfam" id="PF00553">
    <property type="entry name" value="CBM_2"/>
    <property type="match status" value="1"/>
</dbReference>
<dbReference type="Gene3D" id="2.60.40.290">
    <property type="match status" value="1"/>
</dbReference>
<keyword evidence="10" id="KW-1133">Transmembrane helix</keyword>
<feature type="transmembrane region" description="Helical" evidence="10">
    <location>
        <begin position="82"/>
        <end position="102"/>
    </location>
</feature>
<feature type="active site" evidence="7">
    <location>
        <position position="802"/>
    </location>
</feature>
<evidence type="ECO:0000256" key="10">
    <source>
        <dbReference type="SAM" id="Phobius"/>
    </source>
</evidence>
<dbReference type="InterPro" id="IPR008928">
    <property type="entry name" value="6-hairpin_glycosidase_sf"/>
</dbReference>
<evidence type="ECO:0000256" key="5">
    <source>
        <dbReference type="ARBA" id="ARBA00023295"/>
    </source>
</evidence>
<accession>B5H6X0</accession>
<reference evidence="13" key="1">
    <citation type="submission" date="2008-02" db="EMBL/GenBank/DDBJ databases">
        <authorList>
            <consortium name="The Broad Institute Genome Sequencing Platform"/>
            <person name="Fischbach M."/>
            <person name="Ward D."/>
            <person name="Young S."/>
            <person name="Jaffe D."/>
            <person name="Gnerre S."/>
            <person name="Berlin A."/>
            <person name="Heiman D."/>
            <person name="Hepburn T."/>
            <person name="Sykes S."/>
            <person name="Alvarado L."/>
            <person name="Kodira C.D."/>
            <person name="Straight P."/>
            <person name="Clardy J."/>
            <person name="Hung D."/>
            <person name="Kolter R."/>
            <person name="Mekalanos J."/>
            <person name="Walker S."/>
            <person name="Walsh C.T."/>
            <person name="Lander E."/>
            <person name="Galagan J."/>
            <person name="Nusbaum C."/>
            <person name="Birren B."/>
        </authorList>
    </citation>
    <scope>NUCLEOTIDE SEQUENCE [LARGE SCALE GENOMIC DNA]</scope>
    <source>
        <strain evidence="13">ATCC 25486 / DSM 40338 / CBS 914.69 / JCM 4507 / NBRC 13074 / NRRL 2958 / 5647</strain>
    </source>
</reference>